<comment type="subunit">
    <text evidence="3">Interacts with RIP1.</text>
</comment>
<dbReference type="InterPro" id="IPR050435">
    <property type="entry name" value="MZM1/LYRM7"/>
</dbReference>
<dbReference type="AlphaFoldDB" id="A0A397SK74"/>
<evidence type="ECO:0000256" key="4">
    <source>
        <dbReference type="ARBA" id="ARBA00015108"/>
    </source>
</evidence>
<keyword evidence="7" id="KW-0143">Chaperone</keyword>
<dbReference type="GO" id="GO:0044183">
    <property type="term" value="F:protein folding chaperone"/>
    <property type="evidence" value="ECO:0007669"/>
    <property type="project" value="TreeGrafter"/>
</dbReference>
<dbReference type="STRING" id="658196.A0A397SK74"/>
<evidence type="ECO:0000256" key="1">
    <source>
        <dbReference type="ARBA" id="ARBA00004305"/>
    </source>
</evidence>
<dbReference type="PANTHER" id="PTHR46749">
    <property type="entry name" value="COMPLEX III ASSEMBLY FACTOR LYRM7"/>
    <property type="match status" value="1"/>
</dbReference>
<evidence type="ECO:0000256" key="5">
    <source>
        <dbReference type="ARBA" id="ARBA00022946"/>
    </source>
</evidence>
<comment type="subcellular location">
    <subcellularLocation>
        <location evidence="1">Mitochondrion matrix</location>
    </subcellularLocation>
</comment>
<reference evidence="10 11" key="1">
    <citation type="submission" date="2018-06" db="EMBL/GenBank/DDBJ databases">
        <title>Comparative genomics reveals the genomic features of Rhizophagus irregularis, R. cerebriforme, R. diaphanum and Gigaspora rosea, and their symbiotic lifestyle signature.</title>
        <authorList>
            <person name="Morin E."/>
            <person name="San Clemente H."/>
            <person name="Chen E.C.H."/>
            <person name="De La Providencia I."/>
            <person name="Hainaut M."/>
            <person name="Kuo A."/>
            <person name="Kohler A."/>
            <person name="Murat C."/>
            <person name="Tang N."/>
            <person name="Roy S."/>
            <person name="Loubradou J."/>
            <person name="Henrissat B."/>
            <person name="Grigoriev I.V."/>
            <person name="Corradi N."/>
            <person name="Roux C."/>
            <person name="Martin F.M."/>
        </authorList>
    </citation>
    <scope>NUCLEOTIDE SEQUENCE [LARGE SCALE GENOMIC DNA]</scope>
    <source>
        <strain evidence="10 11">DAOM 227022</strain>
    </source>
</reference>
<dbReference type="GO" id="GO:0034551">
    <property type="term" value="P:mitochondrial respiratory chain complex III assembly"/>
    <property type="evidence" value="ECO:0007669"/>
    <property type="project" value="InterPro"/>
</dbReference>
<evidence type="ECO:0000256" key="8">
    <source>
        <dbReference type="ARBA" id="ARBA00025268"/>
    </source>
</evidence>
<gene>
    <name evidence="10" type="ORF">C1645_808800</name>
</gene>
<sequence>MITTTNTRYTVFRAYKQLLRVQKETFKGDTFAIKEAKRKTHEEFLKNKDEIDSNKIQEYINQANEIVSILQKNIVQAKIETAPSEYRFKLQLHEKHELGDNESIKKPQSIKTLKRQMIGKCN</sequence>
<dbReference type="EMBL" id="QKYT01000497">
    <property type="protein sequence ID" value="RIA84387.1"/>
    <property type="molecule type" value="Genomic_DNA"/>
</dbReference>
<keyword evidence="5" id="KW-0809">Transit peptide</keyword>
<dbReference type="GO" id="GO:0005759">
    <property type="term" value="C:mitochondrial matrix"/>
    <property type="evidence" value="ECO:0007669"/>
    <property type="project" value="UniProtKB-SubCell"/>
</dbReference>
<dbReference type="InterPro" id="IPR008011">
    <property type="entry name" value="Complex1_LYR_dom"/>
</dbReference>
<accession>A0A397SK74</accession>
<dbReference type="InterPro" id="IPR045298">
    <property type="entry name" value="Complex1_LYR_LYRM7"/>
</dbReference>
<comment type="function">
    <text evidence="8">Assembly factor required for Rieske Fe-S protein RIP1 incorporation into the cytochrome b-c1 (CIII) complex. Functions as a chaperone, binding to this subunit within the mitochondrial matrix and stabilizing it prior to its translocation and insertion into the late CIII dimeric intermediate within the mitochondrial inner membrane. Modulates the mitochondrial matrix zinc pool.</text>
</comment>
<dbReference type="OrthoDB" id="529194at2759"/>
<evidence type="ECO:0000313" key="11">
    <source>
        <dbReference type="Proteomes" id="UP000265703"/>
    </source>
</evidence>
<feature type="domain" description="Complex 1 LYR protein" evidence="9">
    <location>
        <begin position="11"/>
        <end position="65"/>
    </location>
</feature>
<organism evidence="10 11">
    <name type="scientific">Glomus cerebriforme</name>
    <dbReference type="NCBI Taxonomy" id="658196"/>
    <lineage>
        <taxon>Eukaryota</taxon>
        <taxon>Fungi</taxon>
        <taxon>Fungi incertae sedis</taxon>
        <taxon>Mucoromycota</taxon>
        <taxon>Glomeromycotina</taxon>
        <taxon>Glomeromycetes</taxon>
        <taxon>Glomerales</taxon>
        <taxon>Glomeraceae</taxon>
        <taxon>Glomus</taxon>
    </lineage>
</organism>
<dbReference type="Pfam" id="PF05347">
    <property type="entry name" value="Complex1_LYR"/>
    <property type="match status" value="1"/>
</dbReference>
<comment type="similarity">
    <text evidence="2">Belongs to the complex I LYR family. MZM1 subfamily.</text>
</comment>
<evidence type="ECO:0000256" key="7">
    <source>
        <dbReference type="ARBA" id="ARBA00023186"/>
    </source>
</evidence>
<dbReference type="Proteomes" id="UP000265703">
    <property type="component" value="Unassembled WGS sequence"/>
</dbReference>
<dbReference type="CDD" id="cd20267">
    <property type="entry name" value="Complex1_LYR_LYRM7"/>
    <property type="match status" value="1"/>
</dbReference>
<dbReference type="PANTHER" id="PTHR46749:SF1">
    <property type="entry name" value="COMPLEX III ASSEMBLY FACTOR LYRM7"/>
    <property type="match status" value="1"/>
</dbReference>
<evidence type="ECO:0000256" key="6">
    <source>
        <dbReference type="ARBA" id="ARBA00023128"/>
    </source>
</evidence>
<name>A0A397SK74_9GLOM</name>
<keyword evidence="11" id="KW-1185">Reference proteome</keyword>
<protein>
    <recommendedName>
        <fullName evidence="4">Mitochondrial zinc maintenance protein 1, mitochondrial</fullName>
    </recommendedName>
</protein>
<evidence type="ECO:0000256" key="2">
    <source>
        <dbReference type="ARBA" id="ARBA00009949"/>
    </source>
</evidence>
<keyword evidence="6" id="KW-0496">Mitochondrion</keyword>
<evidence type="ECO:0000313" key="10">
    <source>
        <dbReference type="EMBL" id="RIA84387.1"/>
    </source>
</evidence>
<comment type="caution">
    <text evidence="10">The sequence shown here is derived from an EMBL/GenBank/DDBJ whole genome shotgun (WGS) entry which is preliminary data.</text>
</comment>
<proteinExistence type="inferred from homology"/>
<evidence type="ECO:0000256" key="3">
    <source>
        <dbReference type="ARBA" id="ARBA00011589"/>
    </source>
</evidence>
<evidence type="ECO:0000259" key="9">
    <source>
        <dbReference type="Pfam" id="PF05347"/>
    </source>
</evidence>